<evidence type="ECO:0000313" key="3">
    <source>
        <dbReference type="Proteomes" id="UP000018144"/>
    </source>
</evidence>
<keyword evidence="3" id="KW-1185">Reference proteome</keyword>
<name>U4LKT3_PYROM</name>
<organism evidence="2 3">
    <name type="scientific">Pyronema omphalodes (strain CBS 100304)</name>
    <name type="common">Pyronema confluens</name>
    <dbReference type="NCBI Taxonomy" id="1076935"/>
    <lineage>
        <taxon>Eukaryota</taxon>
        <taxon>Fungi</taxon>
        <taxon>Dikarya</taxon>
        <taxon>Ascomycota</taxon>
        <taxon>Pezizomycotina</taxon>
        <taxon>Pezizomycetes</taxon>
        <taxon>Pezizales</taxon>
        <taxon>Pyronemataceae</taxon>
        <taxon>Pyronema</taxon>
    </lineage>
</organism>
<dbReference type="EMBL" id="HF935728">
    <property type="protein sequence ID" value="CCX32187.1"/>
    <property type="molecule type" value="Genomic_DNA"/>
</dbReference>
<feature type="compositionally biased region" description="Polar residues" evidence="1">
    <location>
        <begin position="1"/>
        <end position="12"/>
    </location>
</feature>
<dbReference type="Proteomes" id="UP000018144">
    <property type="component" value="Unassembled WGS sequence"/>
</dbReference>
<dbReference type="AlphaFoldDB" id="U4LKT3"/>
<evidence type="ECO:0000313" key="2">
    <source>
        <dbReference type="EMBL" id="CCX32187.1"/>
    </source>
</evidence>
<sequence>MPNGTDLLNSSQLRKRSMQAAEF</sequence>
<accession>U4LKT3</accession>
<feature type="region of interest" description="Disordered" evidence="1">
    <location>
        <begin position="1"/>
        <end position="23"/>
    </location>
</feature>
<evidence type="ECO:0000256" key="1">
    <source>
        <dbReference type="SAM" id="MobiDB-lite"/>
    </source>
</evidence>
<proteinExistence type="predicted"/>
<gene>
    <name evidence="2" type="ORF">PCON_12508</name>
</gene>
<reference evidence="2 3" key="1">
    <citation type="journal article" date="2013" name="PLoS Genet.">
        <title>The genome and development-dependent transcriptomes of Pyronema confluens: a window into fungal evolution.</title>
        <authorList>
            <person name="Traeger S."/>
            <person name="Altegoer F."/>
            <person name="Freitag M."/>
            <person name="Gabaldon T."/>
            <person name="Kempken F."/>
            <person name="Kumar A."/>
            <person name="Marcet-Houben M."/>
            <person name="Poggeler S."/>
            <person name="Stajich J.E."/>
            <person name="Nowrousian M."/>
        </authorList>
    </citation>
    <scope>NUCLEOTIDE SEQUENCE [LARGE SCALE GENOMIC DNA]</scope>
    <source>
        <strain evidence="3">CBS 100304</strain>
        <tissue evidence="2">Vegetative mycelium</tissue>
    </source>
</reference>
<protein>
    <submittedName>
        <fullName evidence="2">Uncharacterized protein</fullName>
    </submittedName>
</protein>